<feature type="signal peptide" evidence="1">
    <location>
        <begin position="1"/>
        <end position="23"/>
    </location>
</feature>
<comment type="caution">
    <text evidence="3">The sequence shown here is derived from an EMBL/GenBank/DDBJ whole genome shotgun (WGS) entry which is preliminary data.</text>
</comment>
<dbReference type="AlphaFoldDB" id="A0A1Y2L1Y9"/>
<evidence type="ECO:0000313" key="4">
    <source>
        <dbReference type="Proteomes" id="UP000193391"/>
    </source>
</evidence>
<dbReference type="Pfam" id="PF13670">
    <property type="entry name" value="PepSY_2"/>
    <property type="match status" value="1"/>
</dbReference>
<dbReference type="Proteomes" id="UP000193391">
    <property type="component" value="Unassembled WGS sequence"/>
</dbReference>
<feature type="chain" id="PRO_5013096153" description="PepSY domain-containing protein" evidence="1">
    <location>
        <begin position="24"/>
        <end position="92"/>
    </location>
</feature>
<gene>
    <name evidence="3" type="ORF">TMES_05630</name>
</gene>
<reference evidence="3 4" key="1">
    <citation type="submission" date="2014-03" db="EMBL/GenBank/DDBJ databases">
        <title>The draft genome sequence of Thalassospira mesophila JCM 18969.</title>
        <authorList>
            <person name="Lai Q."/>
            <person name="Shao Z."/>
        </authorList>
    </citation>
    <scope>NUCLEOTIDE SEQUENCE [LARGE SCALE GENOMIC DNA]</scope>
    <source>
        <strain evidence="3 4">JCM 18969</strain>
    </source>
</reference>
<name>A0A1Y2L1Y9_9PROT</name>
<dbReference type="RefSeq" id="WP_085581197.1">
    <property type="nucleotide sequence ID" value="NZ_JFKA01000002.1"/>
</dbReference>
<dbReference type="STRING" id="1293891.TMES_05630"/>
<organism evidence="3 4">
    <name type="scientific">Thalassospira mesophila</name>
    <dbReference type="NCBI Taxonomy" id="1293891"/>
    <lineage>
        <taxon>Bacteria</taxon>
        <taxon>Pseudomonadati</taxon>
        <taxon>Pseudomonadota</taxon>
        <taxon>Alphaproteobacteria</taxon>
        <taxon>Rhodospirillales</taxon>
        <taxon>Thalassospiraceae</taxon>
        <taxon>Thalassospira</taxon>
    </lineage>
</organism>
<dbReference type="EMBL" id="JFKA01000002">
    <property type="protein sequence ID" value="OSQ39508.1"/>
    <property type="molecule type" value="Genomic_DNA"/>
</dbReference>
<evidence type="ECO:0000259" key="2">
    <source>
        <dbReference type="Pfam" id="PF13670"/>
    </source>
</evidence>
<evidence type="ECO:0000256" key="1">
    <source>
        <dbReference type="SAM" id="SignalP"/>
    </source>
</evidence>
<evidence type="ECO:0000313" key="3">
    <source>
        <dbReference type="EMBL" id="OSQ39508.1"/>
    </source>
</evidence>
<dbReference type="InterPro" id="IPR025711">
    <property type="entry name" value="PepSY"/>
</dbReference>
<feature type="domain" description="PepSY" evidence="2">
    <location>
        <begin position="14"/>
        <end position="89"/>
    </location>
</feature>
<keyword evidence="1" id="KW-0732">Signal</keyword>
<dbReference type="OrthoDB" id="7365433at2"/>
<keyword evidence="4" id="KW-1185">Reference proteome</keyword>
<sequence length="92" mass="10240">MLKIIAALLALSSFGFLPSVSSANEMSCKAPMDQWQKPEALQTKLEGQGWKVKQIKTEDGCYEVYALDEDGKRVETLFDPATLKAVDKKDED</sequence>
<proteinExistence type="predicted"/>
<accession>A0A1Y2L1Y9</accession>
<protein>
    <recommendedName>
        <fullName evidence="2">PepSY domain-containing protein</fullName>
    </recommendedName>
</protein>